<evidence type="ECO:0000259" key="7">
    <source>
        <dbReference type="PROSITE" id="PS50011"/>
    </source>
</evidence>
<dbReference type="SUPFAM" id="SSF52540">
    <property type="entry name" value="P-loop containing nucleoside triphosphate hydrolases"/>
    <property type="match status" value="1"/>
</dbReference>
<dbReference type="PANTHER" id="PTHR10039">
    <property type="entry name" value="AMELOGENIN"/>
    <property type="match status" value="1"/>
</dbReference>
<organism evidence="8 9">
    <name type="scientific">Fusarium avenaceum</name>
    <dbReference type="NCBI Taxonomy" id="40199"/>
    <lineage>
        <taxon>Eukaryota</taxon>
        <taxon>Fungi</taxon>
        <taxon>Dikarya</taxon>
        <taxon>Ascomycota</taxon>
        <taxon>Pezizomycotina</taxon>
        <taxon>Sordariomycetes</taxon>
        <taxon>Hypocreomycetidae</taxon>
        <taxon>Hypocreales</taxon>
        <taxon>Nectriaceae</taxon>
        <taxon>Fusarium</taxon>
        <taxon>Fusarium tricinctum species complex</taxon>
    </lineage>
</organism>
<feature type="repeat" description="ANK" evidence="4">
    <location>
        <begin position="788"/>
        <end position="820"/>
    </location>
</feature>
<evidence type="ECO:0000256" key="4">
    <source>
        <dbReference type="PROSITE-ProRule" id="PRU00023"/>
    </source>
</evidence>
<dbReference type="EMBL" id="JAGPUO010000004">
    <property type="protein sequence ID" value="KAG5663232.1"/>
    <property type="molecule type" value="Genomic_DNA"/>
</dbReference>
<dbReference type="Proteomes" id="UP000782241">
    <property type="component" value="Unassembled WGS sequence"/>
</dbReference>
<dbReference type="GO" id="GO:0004672">
    <property type="term" value="F:protein kinase activity"/>
    <property type="evidence" value="ECO:0007669"/>
    <property type="project" value="InterPro"/>
</dbReference>
<dbReference type="PROSITE" id="PS50088">
    <property type="entry name" value="ANK_REPEAT"/>
    <property type="match status" value="3"/>
</dbReference>
<evidence type="ECO:0000313" key="9">
    <source>
        <dbReference type="Proteomes" id="UP000782241"/>
    </source>
</evidence>
<gene>
    <name evidence="8" type="ORF">KAF25_001168</name>
</gene>
<dbReference type="Gene3D" id="1.25.40.20">
    <property type="entry name" value="Ankyrin repeat-containing domain"/>
    <property type="match status" value="1"/>
</dbReference>
<keyword evidence="9" id="KW-1185">Reference proteome</keyword>
<dbReference type="InterPro" id="IPR054471">
    <property type="entry name" value="GPIID_WHD"/>
</dbReference>
<evidence type="ECO:0000256" key="6">
    <source>
        <dbReference type="SAM" id="Coils"/>
    </source>
</evidence>
<dbReference type="PROSITE" id="PS50011">
    <property type="entry name" value="PROTEIN_KINASE_DOM"/>
    <property type="match status" value="1"/>
</dbReference>
<feature type="domain" description="Protein kinase" evidence="7">
    <location>
        <begin position="942"/>
        <end position="1217"/>
    </location>
</feature>
<evidence type="ECO:0000256" key="2">
    <source>
        <dbReference type="ARBA" id="ARBA00022741"/>
    </source>
</evidence>
<evidence type="ECO:0000256" key="3">
    <source>
        <dbReference type="ARBA" id="ARBA00022840"/>
    </source>
</evidence>
<dbReference type="InterPro" id="IPR002110">
    <property type="entry name" value="Ankyrin_rpt"/>
</dbReference>
<keyword evidence="2 5" id="KW-0547">Nucleotide-binding</keyword>
<keyword evidence="6" id="KW-0175">Coiled coil</keyword>
<evidence type="ECO:0000313" key="8">
    <source>
        <dbReference type="EMBL" id="KAG5663232.1"/>
    </source>
</evidence>
<dbReference type="AlphaFoldDB" id="A0A9P7HE29"/>
<dbReference type="SUPFAM" id="SSF56112">
    <property type="entry name" value="Protein kinase-like (PK-like)"/>
    <property type="match status" value="1"/>
</dbReference>
<dbReference type="PANTHER" id="PTHR10039:SF15">
    <property type="entry name" value="NACHT DOMAIN-CONTAINING PROTEIN"/>
    <property type="match status" value="1"/>
</dbReference>
<dbReference type="InterPro" id="IPR056884">
    <property type="entry name" value="NPHP3-like_N"/>
</dbReference>
<protein>
    <recommendedName>
        <fullName evidence="7">Protein kinase domain-containing protein</fullName>
    </recommendedName>
</protein>
<dbReference type="Pfam" id="PF24883">
    <property type="entry name" value="NPHP3_N"/>
    <property type="match status" value="1"/>
</dbReference>
<evidence type="ECO:0000256" key="5">
    <source>
        <dbReference type="PROSITE-ProRule" id="PRU10141"/>
    </source>
</evidence>
<dbReference type="Pfam" id="PF22939">
    <property type="entry name" value="WHD_GPIID"/>
    <property type="match status" value="1"/>
</dbReference>
<feature type="coiled-coil region" evidence="6">
    <location>
        <begin position="180"/>
        <end position="207"/>
    </location>
</feature>
<dbReference type="GO" id="GO:0005524">
    <property type="term" value="F:ATP binding"/>
    <property type="evidence" value="ECO:0007669"/>
    <property type="project" value="UniProtKB-UniRule"/>
</dbReference>
<dbReference type="FunFam" id="1.10.510.10:FF:000571">
    <property type="entry name" value="Maternal embryonic leucine zipper kinase"/>
    <property type="match status" value="1"/>
</dbReference>
<dbReference type="Gene3D" id="3.40.50.300">
    <property type="entry name" value="P-loop containing nucleotide triphosphate hydrolases"/>
    <property type="match status" value="1"/>
</dbReference>
<evidence type="ECO:0000256" key="1">
    <source>
        <dbReference type="ARBA" id="ARBA00022737"/>
    </source>
</evidence>
<dbReference type="Pfam" id="PF12796">
    <property type="entry name" value="Ank_2"/>
    <property type="match status" value="2"/>
</dbReference>
<accession>A0A9P7HE29</accession>
<proteinExistence type="predicted"/>
<keyword evidence="3 5" id="KW-0067">ATP-binding</keyword>
<dbReference type="SUPFAM" id="SSF48403">
    <property type="entry name" value="Ankyrin repeat"/>
    <property type="match status" value="1"/>
</dbReference>
<dbReference type="InterPro" id="IPR011009">
    <property type="entry name" value="Kinase-like_dom_sf"/>
</dbReference>
<dbReference type="CDD" id="cd05117">
    <property type="entry name" value="STKc_CAMK"/>
    <property type="match status" value="1"/>
</dbReference>
<dbReference type="InterPro" id="IPR036770">
    <property type="entry name" value="Ankyrin_rpt-contain_sf"/>
</dbReference>
<name>A0A9P7HE29_9HYPO</name>
<dbReference type="SMART" id="SM00220">
    <property type="entry name" value="S_TKc"/>
    <property type="match status" value="1"/>
</dbReference>
<dbReference type="InterPro" id="IPR017441">
    <property type="entry name" value="Protein_kinase_ATP_BS"/>
</dbReference>
<dbReference type="PROSITE" id="PS50297">
    <property type="entry name" value="ANK_REP_REGION"/>
    <property type="match status" value="3"/>
</dbReference>
<reference evidence="8" key="1">
    <citation type="submission" date="2021-04" db="EMBL/GenBank/DDBJ databases">
        <title>Draft genome of Fusarium avenaceum strain F156N33, isolated from an atmospheric sample in Virginia.</title>
        <authorList>
            <person name="Yang S."/>
            <person name="Vinatzer B.A."/>
            <person name="Coleman J."/>
        </authorList>
    </citation>
    <scope>NUCLEOTIDE SEQUENCE</scope>
    <source>
        <strain evidence="8">F156N33</strain>
    </source>
</reference>
<dbReference type="Gene3D" id="1.10.510.10">
    <property type="entry name" value="Transferase(Phosphotransferase) domain 1"/>
    <property type="match status" value="1"/>
</dbReference>
<dbReference type="SMART" id="SM00248">
    <property type="entry name" value="ANK"/>
    <property type="match status" value="5"/>
</dbReference>
<dbReference type="Pfam" id="PF00069">
    <property type="entry name" value="Pkinase"/>
    <property type="match status" value="1"/>
</dbReference>
<feature type="binding site" evidence="5">
    <location>
        <position position="971"/>
    </location>
    <ligand>
        <name>ATP</name>
        <dbReference type="ChEBI" id="CHEBI:30616"/>
    </ligand>
</feature>
<keyword evidence="4" id="KW-0040">ANK repeat</keyword>
<dbReference type="InterPro" id="IPR027417">
    <property type="entry name" value="P-loop_NTPase"/>
</dbReference>
<dbReference type="PROSITE" id="PS00107">
    <property type="entry name" value="PROTEIN_KINASE_ATP"/>
    <property type="match status" value="1"/>
</dbReference>
<sequence>MLTSVGPTITITHLKGSTPRRHKDKASIKFRTCKMSDPLSIAASVIALLQLTATATQYLKDVKNGSADRLRLRDELRSTACLLEMLKDRVEDVDDASETEEALKPGSIRALAEPDGPLSLFGQILQEIITKLEPQANLRRLAKPFTWPFDKKDISEMLNSLERLKSHFSLIMQNDLRELAKLSNLKLNDLNDKADRSEAKSRDEEAIKIISWISPISFHAKHIDILERVEPGTGTWLIEHDTFQSWLRGDIDVLWCPGIPGAGKTSLVSLIINRLEQERDADTTCAYVYCDYNQRLEQTSYALLSSLLQQVLRNFADQPLPADVSVLYSQHQKYGTRPTQTQITEILQNLTAKLATFYIVVDALDECGESEEDALQFMEIVSSLGAHVKVLCTSRFSTTFEEHFSQSEKLQISAQNADITMFLEAQIRQKYRLSRHVRADPKLKDEIVETIIQESQGMFLLAKLHLESLSQKINRKEVRVSLKTLPASLNATYSEALDRIYRQAPEAVELAEAVLFWVLCAKRSLTILELQQIYATQDLPEDVGLEEDDLPDADILTGVCGGLIMVDSDSRTVRLVHYTAQQYFEQFHSQKLMQARVSITNISLKYLALPNFSSGICTTDKAMAQRLEEYPFLDYAAKHWGAEINKFDQDGNVPAFDKLASSTTALGTTSQAFCIPSYRHSNWSQEFPRDIPALVLAATFDLPRVLQRMVRMGHDLESKGTDEDTALIRAASFGHQENVRVLLDLGADKNARDHMNETALQRAAGNGEADVIKVLLEKEADVNVSTSSDWTALMAAVSSGNIEAVQILVDAGANLMAETVWGDSALSLATRNGQEAIATLLADRGAILPHGPAGRRASTVASRRGFLQLVRRLTADYEAVANQPLQRQSLRIMGGLPQIREATEPVRAEGEPNSAEAPELDQGDFFEATEGLEYSIGFSRRYDLKERLGKGHFAEVFTCINRVTGLVYAAKAWKIEQWTKASAKIEGIHYETQTLQKVSKGSHPNILRLVDLFVEYTEARIYIVLELAPDGELFNFIVMKQRLTEVEARKIFQQVFSALEFLHGLGLVHRDIKPENILLFDKECLHIKLADFGLTKDISCGPDSVELTTTLCGTPSYVAPEVLEDETLRQYGLGVDVWSAGVVLYICLCGFPPFSDELYSEAFPYTLSQQIRSGRFDYPSPYWDPIGDPALDLIDSMLVVVTERRFSVKQCIDHPWTVDENPSILQDAIRSASPEPM</sequence>
<comment type="caution">
    <text evidence="8">The sequence shown here is derived from an EMBL/GenBank/DDBJ whole genome shotgun (WGS) entry which is preliminary data.</text>
</comment>
<feature type="repeat" description="ANK" evidence="4">
    <location>
        <begin position="722"/>
        <end position="754"/>
    </location>
</feature>
<feature type="repeat" description="ANK" evidence="4">
    <location>
        <begin position="755"/>
        <end position="787"/>
    </location>
</feature>
<dbReference type="PROSITE" id="PS00108">
    <property type="entry name" value="PROTEIN_KINASE_ST"/>
    <property type="match status" value="1"/>
</dbReference>
<keyword evidence="1" id="KW-0677">Repeat</keyword>
<dbReference type="InterPro" id="IPR000719">
    <property type="entry name" value="Prot_kinase_dom"/>
</dbReference>
<dbReference type="InterPro" id="IPR008271">
    <property type="entry name" value="Ser/Thr_kinase_AS"/>
</dbReference>
<dbReference type="FunFam" id="1.25.40.20:FF:000526">
    <property type="entry name" value="NACHT and Ankyrin domain protein"/>
    <property type="match status" value="1"/>
</dbReference>